<dbReference type="GO" id="GO:0045004">
    <property type="term" value="P:DNA replication proofreading"/>
    <property type="evidence" value="ECO:0007669"/>
    <property type="project" value="TreeGrafter"/>
</dbReference>
<dbReference type="GO" id="GO:0003677">
    <property type="term" value="F:DNA binding"/>
    <property type="evidence" value="ECO:0007669"/>
    <property type="project" value="InterPro"/>
</dbReference>
<dbReference type="SMART" id="SM00479">
    <property type="entry name" value="EXOIII"/>
    <property type="match status" value="1"/>
</dbReference>
<dbReference type="GO" id="GO:0005829">
    <property type="term" value="C:cytosol"/>
    <property type="evidence" value="ECO:0007669"/>
    <property type="project" value="TreeGrafter"/>
</dbReference>
<dbReference type="CDD" id="cd06127">
    <property type="entry name" value="DEDDh"/>
    <property type="match status" value="1"/>
</dbReference>
<dbReference type="Gene3D" id="3.30.420.10">
    <property type="entry name" value="Ribonuclease H-like superfamily/Ribonuclease H"/>
    <property type="match status" value="1"/>
</dbReference>
<dbReference type="AlphaFoldDB" id="A0A4R2RVG0"/>
<evidence type="ECO:0000313" key="4">
    <source>
        <dbReference type="Proteomes" id="UP000294813"/>
    </source>
</evidence>
<dbReference type="InterPro" id="IPR036397">
    <property type="entry name" value="RNaseH_sf"/>
</dbReference>
<dbReference type="NCBIfam" id="TIGR00573">
    <property type="entry name" value="dnaq"/>
    <property type="match status" value="1"/>
</dbReference>
<dbReference type="EMBL" id="SLXT01000014">
    <property type="protein sequence ID" value="TCP63921.1"/>
    <property type="molecule type" value="Genomic_DNA"/>
</dbReference>
<protein>
    <submittedName>
        <fullName evidence="3">DNA polymerase-3 subunit epsilon</fullName>
    </submittedName>
</protein>
<dbReference type="InterPro" id="IPR013520">
    <property type="entry name" value="Ribonucl_H"/>
</dbReference>
<dbReference type="InterPro" id="IPR006054">
    <property type="entry name" value="DnaQ"/>
</dbReference>
<keyword evidence="1" id="KW-0269">Exonuclease</keyword>
<name>A0A4R2RVG0_9FIRM</name>
<proteinExistence type="predicted"/>
<accession>A0A4R2RVG0</accession>
<keyword evidence="4" id="KW-1185">Reference proteome</keyword>
<dbReference type="GO" id="GO:0008408">
    <property type="term" value="F:3'-5' exonuclease activity"/>
    <property type="evidence" value="ECO:0007669"/>
    <property type="project" value="TreeGrafter"/>
</dbReference>
<dbReference type="InterPro" id="IPR012337">
    <property type="entry name" value="RNaseH-like_sf"/>
</dbReference>
<evidence type="ECO:0000313" key="3">
    <source>
        <dbReference type="EMBL" id="TCP63921.1"/>
    </source>
</evidence>
<evidence type="ECO:0000259" key="2">
    <source>
        <dbReference type="SMART" id="SM00479"/>
    </source>
</evidence>
<dbReference type="PANTHER" id="PTHR30231">
    <property type="entry name" value="DNA POLYMERASE III SUBUNIT EPSILON"/>
    <property type="match status" value="1"/>
</dbReference>
<keyword evidence="1" id="KW-0378">Hydrolase</keyword>
<evidence type="ECO:0000256" key="1">
    <source>
        <dbReference type="ARBA" id="ARBA00022839"/>
    </source>
</evidence>
<dbReference type="SUPFAM" id="SSF53098">
    <property type="entry name" value="Ribonuclease H-like"/>
    <property type="match status" value="1"/>
</dbReference>
<reference evidence="3 4" key="1">
    <citation type="submission" date="2019-03" db="EMBL/GenBank/DDBJ databases">
        <title>Genomic Encyclopedia of Type Strains, Phase IV (KMG-IV): sequencing the most valuable type-strain genomes for metagenomic binning, comparative biology and taxonomic classification.</title>
        <authorList>
            <person name="Goeker M."/>
        </authorList>
    </citation>
    <scope>NUCLEOTIDE SEQUENCE [LARGE SCALE GENOMIC DNA]</scope>
    <source>
        <strain evidence="3 4">DSM 11170</strain>
    </source>
</reference>
<dbReference type="OrthoDB" id="9813328at2"/>
<dbReference type="RefSeq" id="WP_131919419.1">
    <property type="nucleotide sequence ID" value="NZ_JAOQNU010000013.1"/>
</dbReference>
<keyword evidence="1" id="KW-0540">Nuclease</keyword>
<feature type="domain" description="Exonuclease" evidence="2">
    <location>
        <begin position="50"/>
        <end position="217"/>
    </location>
</feature>
<organism evidence="3 4">
    <name type="scientific">Heliophilum fasciatum</name>
    <dbReference type="NCBI Taxonomy" id="35700"/>
    <lineage>
        <taxon>Bacteria</taxon>
        <taxon>Bacillati</taxon>
        <taxon>Bacillota</taxon>
        <taxon>Clostridia</taxon>
        <taxon>Eubacteriales</taxon>
        <taxon>Heliobacteriaceae</taxon>
        <taxon>Heliophilum</taxon>
    </lineage>
</organism>
<dbReference type="PANTHER" id="PTHR30231:SF41">
    <property type="entry name" value="DNA POLYMERASE III SUBUNIT EPSILON"/>
    <property type="match status" value="1"/>
</dbReference>
<dbReference type="Proteomes" id="UP000294813">
    <property type="component" value="Unassembled WGS sequence"/>
</dbReference>
<dbReference type="Pfam" id="PF00929">
    <property type="entry name" value="RNase_T"/>
    <property type="match status" value="1"/>
</dbReference>
<comment type="caution">
    <text evidence="3">The sequence shown here is derived from an EMBL/GenBank/DDBJ whole genome shotgun (WGS) entry which is preliminary data.</text>
</comment>
<dbReference type="FunFam" id="3.30.420.10:FF:000045">
    <property type="entry name" value="3'-5' exonuclease DinG"/>
    <property type="match status" value="1"/>
</dbReference>
<gene>
    <name evidence="3" type="ORF">EDD73_11469</name>
</gene>
<dbReference type="GO" id="GO:0003887">
    <property type="term" value="F:DNA-directed DNA polymerase activity"/>
    <property type="evidence" value="ECO:0007669"/>
    <property type="project" value="InterPro"/>
</dbReference>
<sequence length="236" mass="26450">MVSRIFHHVRYWLNKNTEIDDQSLERLRMATHSQKNRRLPLLRRPINDLRFVVFDTETTGFSPQKDALIAIGAVAVTNNEINSGHVFDALINPQRPIPPVVQELTGITDSDVEGASTVYPVLAEFLAFIEGSVLVAHRASFDVAFVNQSLKSIHMAMPNPVIDTLSLSKAIHPHLTDHSLDGLIETYNLPAYPRHTALGDAMMTAHLFTILLHKLRERRTILTLGDLAHIVHQGHL</sequence>